<proteinExistence type="inferred from homology"/>
<dbReference type="PROSITE" id="PS00409">
    <property type="entry name" value="PROKAR_NTER_METHYL"/>
    <property type="match status" value="1"/>
</dbReference>
<dbReference type="EMBL" id="QGTR01000002">
    <property type="protein sequence ID" value="PWW01511.1"/>
    <property type="molecule type" value="Genomic_DNA"/>
</dbReference>
<evidence type="ECO:0000256" key="3">
    <source>
        <dbReference type="ARBA" id="ARBA00022475"/>
    </source>
</evidence>
<evidence type="ECO:0000256" key="6">
    <source>
        <dbReference type="ARBA" id="ARBA00022692"/>
    </source>
</evidence>
<dbReference type="Gene3D" id="3.30.700.10">
    <property type="entry name" value="Glycoprotein, Type 4 Pilin"/>
    <property type="match status" value="1"/>
</dbReference>
<dbReference type="InterPro" id="IPR045584">
    <property type="entry name" value="Pilin-like"/>
</dbReference>
<keyword evidence="5" id="KW-0997">Cell inner membrane</keyword>
<dbReference type="InterPro" id="IPR012902">
    <property type="entry name" value="N_methyl_site"/>
</dbReference>
<dbReference type="RefSeq" id="WP_110032000.1">
    <property type="nucleotide sequence ID" value="NZ_QGTR01000002.1"/>
</dbReference>
<dbReference type="Proteomes" id="UP000246352">
    <property type="component" value="Unassembled WGS sequence"/>
</dbReference>
<evidence type="ECO:0000256" key="5">
    <source>
        <dbReference type="ARBA" id="ARBA00022519"/>
    </source>
</evidence>
<dbReference type="InterPro" id="IPR022346">
    <property type="entry name" value="T2SS_GspH"/>
</dbReference>
<dbReference type="Pfam" id="PF12019">
    <property type="entry name" value="GspH"/>
    <property type="match status" value="1"/>
</dbReference>
<dbReference type="NCBIfam" id="TIGR02532">
    <property type="entry name" value="IV_pilin_GFxxxE"/>
    <property type="match status" value="1"/>
</dbReference>
<evidence type="ECO:0000259" key="12">
    <source>
        <dbReference type="Pfam" id="PF12019"/>
    </source>
</evidence>
<dbReference type="GO" id="GO:0015627">
    <property type="term" value="C:type II protein secretion system complex"/>
    <property type="evidence" value="ECO:0007669"/>
    <property type="project" value="InterPro"/>
</dbReference>
<organism evidence="13 14">
    <name type="scientific">Hoeflea marina</name>
    <dbReference type="NCBI Taxonomy" id="274592"/>
    <lineage>
        <taxon>Bacteria</taxon>
        <taxon>Pseudomonadati</taxon>
        <taxon>Pseudomonadota</taxon>
        <taxon>Alphaproteobacteria</taxon>
        <taxon>Hyphomicrobiales</taxon>
        <taxon>Rhizobiaceae</taxon>
        <taxon>Hoeflea</taxon>
    </lineage>
</organism>
<reference evidence="13 14" key="1">
    <citation type="submission" date="2018-05" db="EMBL/GenBank/DDBJ databases">
        <title>Genomic Encyclopedia of Type Strains, Phase IV (KMG-IV): sequencing the most valuable type-strain genomes for metagenomic binning, comparative biology and taxonomic classification.</title>
        <authorList>
            <person name="Goeker M."/>
        </authorList>
    </citation>
    <scope>NUCLEOTIDE SEQUENCE [LARGE SCALE GENOMIC DNA]</scope>
    <source>
        <strain evidence="13 14">DSM 16791</strain>
    </source>
</reference>
<evidence type="ECO:0000313" key="14">
    <source>
        <dbReference type="Proteomes" id="UP000246352"/>
    </source>
</evidence>
<keyword evidence="7 11" id="KW-1133">Transmembrane helix</keyword>
<name>A0A317PMI2_9HYPH</name>
<evidence type="ECO:0000256" key="10">
    <source>
        <dbReference type="ARBA" id="ARBA00030775"/>
    </source>
</evidence>
<accession>A0A317PMI2</accession>
<evidence type="ECO:0000256" key="2">
    <source>
        <dbReference type="ARBA" id="ARBA00021549"/>
    </source>
</evidence>
<feature type="domain" description="General secretion pathway GspH" evidence="12">
    <location>
        <begin position="51"/>
        <end position="150"/>
    </location>
</feature>
<comment type="caution">
    <text evidence="13">The sequence shown here is derived from an EMBL/GenBank/DDBJ whole genome shotgun (WGS) entry which is preliminary data.</text>
</comment>
<keyword evidence="6 11" id="KW-0812">Transmembrane</keyword>
<dbReference type="Pfam" id="PF07963">
    <property type="entry name" value="N_methyl"/>
    <property type="match status" value="1"/>
</dbReference>
<evidence type="ECO:0000313" key="13">
    <source>
        <dbReference type="EMBL" id="PWW01511.1"/>
    </source>
</evidence>
<feature type="transmembrane region" description="Helical" evidence="11">
    <location>
        <begin position="20"/>
        <end position="39"/>
    </location>
</feature>
<evidence type="ECO:0000256" key="7">
    <source>
        <dbReference type="ARBA" id="ARBA00022989"/>
    </source>
</evidence>
<evidence type="ECO:0000256" key="8">
    <source>
        <dbReference type="ARBA" id="ARBA00023136"/>
    </source>
</evidence>
<dbReference type="GO" id="GO:0015628">
    <property type="term" value="P:protein secretion by the type II secretion system"/>
    <property type="evidence" value="ECO:0007669"/>
    <property type="project" value="InterPro"/>
</dbReference>
<keyword evidence="14" id="KW-1185">Reference proteome</keyword>
<gene>
    <name evidence="13" type="ORF">DFR52_102173</name>
</gene>
<evidence type="ECO:0000256" key="1">
    <source>
        <dbReference type="ARBA" id="ARBA00004377"/>
    </source>
</evidence>
<sequence>MRARSEPHWGDEAGFTLIEMMVVLAVIAMASLGVVAYGVNRDREPTSRALAQSTALLAHRASQAAVTRGLPVRLRVDLEAGVISLDAGKKQDVVRFSADSAGARLATGRGLVASPGVGEIVFLPDGSATGGEIRFQRQGQPAYRVRIHWLTGAVSYGEAK</sequence>
<dbReference type="GO" id="GO:0005886">
    <property type="term" value="C:plasma membrane"/>
    <property type="evidence" value="ECO:0007669"/>
    <property type="project" value="UniProtKB-SubCell"/>
</dbReference>
<keyword evidence="3" id="KW-1003">Cell membrane</keyword>
<comment type="subcellular location">
    <subcellularLocation>
        <location evidence="1">Cell inner membrane</location>
        <topology evidence="1">Single-pass membrane protein</topology>
    </subcellularLocation>
</comment>
<dbReference type="OrthoDB" id="8481584at2"/>
<evidence type="ECO:0000256" key="4">
    <source>
        <dbReference type="ARBA" id="ARBA00022481"/>
    </source>
</evidence>
<evidence type="ECO:0000256" key="9">
    <source>
        <dbReference type="ARBA" id="ARBA00025772"/>
    </source>
</evidence>
<dbReference type="AlphaFoldDB" id="A0A317PMI2"/>
<protein>
    <recommendedName>
        <fullName evidence="2">Type II secretion system protein H</fullName>
    </recommendedName>
    <alternativeName>
        <fullName evidence="10">General secretion pathway protein H</fullName>
    </alternativeName>
</protein>
<keyword evidence="8 11" id="KW-0472">Membrane</keyword>
<evidence type="ECO:0000256" key="11">
    <source>
        <dbReference type="SAM" id="Phobius"/>
    </source>
</evidence>
<keyword evidence="4" id="KW-0488">Methylation</keyword>
<dbReference type="SUPFAM" id="SSF54523">
    <property type="entry name" value="Pili subunits"/>
    <property type="match status" value="1"/>
</dbReference>
<comment type="similarity">
    <text evidence="9">Belongs to the GSP H family.</text>
</comment>